<dbReference type="InterPro" id="IPR013517">
    <property type="entry name" value="FG-GAP"/>
</dbReference>
<dbReference type="Gene3D" id="2.130.10.130">
    <property type="entry name" value="Integrin alpha, N-terminal"/>
    <property type="match status" value="1"/>
</dbReference>
<comment type="caution">
    <text evidence="2">The sequence shown here is derived from an EMBL/GenBank/DDBJ whole genome shotgun (WGS) entry which is preliminary data.</text>
</comment>
<dbReference type="Proteomes" id="UP000612456">
    <property type="component" value="Unassembled WGS sequence"/>
</dbReference>
<evidence type="ECO:0000256" key="1">
    <source>
        <dbReference type="ARBA" id="ARBA00022729"/>
    </source>
</evidence>
<evidence type="ECO:0008006" key="4">
    <source>
        <dbReference type="Google" id="ProtNLM"/>
    </source>
</evidence>
<reference evidence="2" key="1">
    <citation type="journal article" date="2014" name="Int. J. Syst. Evol. Microbiol.">
        <title>Complete genome sequence of Corynebacterium casei LMG S-19264T (=DSM 44701T), isolated from a smear-ripened cheese.</title>
        <authorList>
            <consortium name="US DOE Joint Genome Institute (JGI-PGF)"/>
            <person name="Walter F."/>
            <person name="Albersmeier A."/>
            <person name="Kalinowski J."/>
            <person name="Ruckert C."/>
        </authorList>
    </citation>
    <scope>NUCLEOTIDE SEQUENCE</scope>
    <source>
        <strain evidence="2">CGMCC 1.15178</strain>
    </source>
</reference>
<dbReference type="RefSeq" id="WP_188994048.1">
    <property type="nucleotide sequence ID" value="NZ_BMHP01000003.1"/>
</dbReference>
<gene>
    <name evidence="2" type="ORF">GCM10010911_38960</name>
</gene>
<accession>A0A917DXJ9</accession>
<protein>
    <recommendedName>
        <fullName evidence="4">VCBS repeat-containing protein</fullName>
    </recommendedName>
</protein>
<dbReference type="InterPro" id="IPR028994">
    <property type="entry name" value="Integrin_alpha_N"/>
</dbReference>
<dbReference type="SUPFAM" id="SSF69318">
    <property type="entry name" value="Integrin alpha N-terminal domain"/>
    <property type="match status" value="1"/>
</dbReference>
<evidence type="ECO:0000313" key="2">
    <source>
        <dbReference type="EMBL" id="GGD77149.1"/>
    </source>
</evidence>
<dbReference type="AlphaFoldDB" id="A0A917DXJ9"/>
<dbReference type="Pfam" id="PF13517">
    <property type="entry name" value="FG-GAP_3"/>
    <property type="match status" value="1"/>
</dbReference>
<sequence length="257" mass="28673">MNRNFQGYPRHLSGTTTTSHFNFLLDMKQADVNGDGLPDSVFLYGHKPDGKSGIFADHITLVIQDGYTQNKTTVNLKNNAGYNARLFLGDFDKDGIADILVTIDSGGSGGYISAYIYSFRSNVLRELFDVEPYNRTFRFKVDYEDFYKVSVASAERDMLFIIDISNKGQEYLSSLYNENGTLKHPATGEVLALGALYPVVTDTKSMSFDLLALQRIIGTFNADTLGYVENLLTWDGERFVSSRLMVAIPPSKLTALF</sequence>
<proteinExistence type="predicted"/>
<name>A0A917DXJ9_9BACL</name>
<keyword evidence="1" id="KW-0732">Signal</keyword>
<evidence type="ECO:0000313" key="3">
    <source>
        <dbReference type="Proteomes" id="UP000612456"/>
    </source>
</evidence>
<reference evidence="2" key="2">
    <citation type="submission" date="2020-09" db="EMBL/GenBank/DDBJ databases">
        <authorList>
            <person name="Sun Q."/>
            <person name="Zhou Y."/>
        </authorList>
    </citation>
    <scope>NUCLEOTIDE SEQUENCE</scope>
    <source>
        <strain evidence="2">CGMCC 1.15178</strain>
    </source>
</reference>
<organism evidence="2 3">
    <name type="scientific">Paenibacillus nasutitermitis</name>
    <dbReference type="NCBI Taxonomy" id="1652958"/>
    <lineage>
        <taxon>Bacteria</taxon>
        <taxon>Bacillati</taxon>
        <taxon>Bacillota</taxon>
        <taxon>Bacilli</taxon>
        <taxon>Bacillales</taxon>
        <taxon>Paenibacillaceae</taxon>
        <taxon>Paenibacillus</taxon>
    </lineage>
</organism>
<dbReference type="EMBL" id="BMHP01000003">
    <property type="protein sequence ID" value="GGD77149.1"/>
    <property type="molecule type" value="Genomic_DNA"/>
</dbReference>
<keyword evidence="3" id="KW-1185">Reference proteome</keyword>